<reference evidence="1 2" key="1">
    <citation type="submission" date="2019-05" db="EMBL/GenBank/DDBJ databases">
        <title>Another draft genome of Portunus trituberculatus and its Hox gene families provides insights of decapod evolution.</title>
        <authorList>
            <person name="Jeong J.-H."/>
            <person name="Song I."/>
            <person name="Kim S."/>
            <person name="Choi T."/>
            <person name="Kim D."/>
            <person name="Ryu S."/>
            <person name="Kim W."/>
        </authorList>
    </citation>
    <scope>NUCLEOTIDE SEQUENCE [LARGE SCALE GENOMIC DNA]</scope>
    <source>
        <tissue evidence="1">Muscle</tissue>
    </source>
</reference>
<dbReference type="Proteomes" id="UP000324222">
    <property type="component" value="Unassembled WGS sequence"/>
</dbReference>
<gene>
    <name evidence="1" type="ORF">E2C01_100714</name>
</gene>
<protein>
    <submittedName>
        <fullName evidence="1">Uncharacterized protein</fullName>
    </submittedName>
</protein>
<name>A0A5B7KEA3_PORTR</name>
<sequence length="90" mass="10424">MVNKWYLFAGIGGKLLFLPSPNQRFQGRHKRTMPQTKATLHPLALWKITAPDLTSPHPMFHYPASQTQRFQVRHECTIPQNKLNPILYTA</sequence>
<evidence type="ECO:0000313" key="1">
    <source>
        <dbReference type="EMBL" id="MPD04997.1"/>
    </source>
</evidence>
<dbReference type="AlphaFoldDB" id="A0A5B7KEA3"/>
<evidence type="ECO:0000313" key="2">
    <source>
        <dbReference type="Proteomes" id="UP000324222"/>
    </source>
</evidence>
<keyword evidence="2" id="KW-1185">Reference proteome</keyword>
<accession>A0A5B7KEA3</accession>
<dbReference type="EMBL" id="VSRR010143860">
    <property type="protein sequence ID" value="MPD04997.1"/>
    <property type="molecule type" value="Genomic_DNA"/>
</dbReference>
<organism evidence="1 2">
    <name type="scientific">Portunus trituberculatus</name>
    <name type="common">Swimming crab</name>
    <name type="synonym">Neptunus trituberculatus</name>
    <dbReference type="NCBI Taxonomy" id="210409"/>
    <lineage>
        <taxon>Eukaryota</taxon>
        <taxon>Metazoa</taxon>
        <taxon>Ecdysozoa</taxon>
        <taxon>Arthropoda</taxon>
        <taxon>Crustacea</taxon>
        <taxon>Multicrustacea</taxon>
        <taxon>Malacostraca</taxon>
        <taxon>Eumalacostraca</taxon>
        <taxon>Eucarida</taxon>
        <taxon>Decapoda</taxon>
        <taxon>Pleocyemata</taxon>
        <taxon>Brachyura</taxon>
        <taxon>Eubrachyura</taxon>
        <taxon>Portunoidea</taxon>
        <taxon>Portunidae</taxon>
        <taxon>Portuninae</taxon>
        <taxon>Portunus</taxon>
    </lineage>
</organism>
<comment type="caution">
    <text evidence="1">The sequence shown here is derived from an EMBL/GenBank/DDBJ whole genome shotgun (WGS) entry which is preliminary data.</text>
</comment>
<proteinExistence type="predicted"/>